<accession>A0A1C6UUZ9</accession>
<sequence>MIRDGYVARWRGREYQASPDGDDVRLYQPEAGEGFEEVRPGRYVRVVPAGEVDDLSYVRTTCTWQGQPFIVLGEHDGWLRVEYTGGRWPVARAMGLEVFDFGVYQGWAPAAEVADLREQRV</sequence>
<dbReference type="OrthoDB" id="4640847at2"/>
<reference evidence="2" key="1">
    <citation type="submission" date="2016-06" db="EMBL/GenBank/DDBJ databases">
        <authorList>
            <person name="Varghese N."/>
            <person name="Submissions Spin"/>
        </authorList>
    </citation>
    <scope>NUCLEOTIDE SEQUENCE [LARGE SCALE GENOMIC DNA]</scope>
    <source>
        <strain evidence="2">DSM 43903</strain>
    </source>
</reference>
<dbReference type="STRING" id="47855.GA0070606_2838"/>
<evidence type="ECO:0000313" key="1">
    <source>
        <dbReference type="EMBL" id="SCL57840.1"/>
    </source>
</evidence>
<dbReference type="EMBL" id="FMHZ01000002">
    <property type="protein sequence ID" value="SCL57840.1"/>
    <property type="molecule type" value="Genomic_DNA"/>
</dbReference>
<gene>
    <name evidence="1" type="ORF">GA0070606_2838</name>
</gene>
<evidence type="ECO:0000313" key="2">
    <source>
        <dbReference type="Proteomes" id="UP000199001"/>
    </source>
</evidence>
<keyword evidence="2" id="KW-1185">Reference proteome</keyword>
<protein>
    <submittedName>
        <fullName evidence="1">Uncharacterized protein</fullName>
    </submittedName>
</protein>
<organism evidence="1 2">
    <name type="scientific">Micromonospora citrea</name>
    <dbReference type="NCBI Taxonomy" id="47855"/>
    <lineage>
        <taxon>Bacteria</taxon>
        <taxon>Bacillati</taxon>
        <taxon>Actinomycetota</taxon>
        <taxon>Actinomycetes</taxon>
        <taxon>Micromonosporales</taxon>
        <taxon>Micromonosporaceae</taxon>
        <taxon>Micromonospora</taxon>
    </lineage>
</organism>
<name>A0A1C6UUZ9_9ACTN</name>
<dbReference type="RefSeq" id="WP_091099239.1">
    <property type="nucleotide sequence ID" value="NZ_FMHZ01000002.1"/>
</dbReference>
<dbReference type="AlphaFoldDB" id="A0A1C6UUZ9"/>
<dbReference type="Proteomes" id="UP000199001">
    <property type="component" value="Unassembled WGS sequence"/>
</dbReference>
<proteinExistence type="predicted"/>